<dbReference type="InterPro" id="IPR036010">
    <property type="entry name" value="2Fe-2S_ferredoxin-like_sf"/>
</dbReference>
<feature type="domain" description="FAD-binding FR-type" evidence="13">
    <location>
        <begin position="11"/>
        <end position="119"/>
    </location>
</feature>
<keyword evidence="4" id="KW-0479">Metal-binding</keyword>
<comment type="cofactor">
    <cofactor evidence="9">
        <name>[2Fe-2S] cluster</name>
        <dbReference type="ChEBI" id="CHEBI:190135"/>
    </cofactor>
</comment>
<feature type="region of interest" description="Disordered" evidence="11">
    <location>
        <begin position="250"/>
        <end position="291"/>
    </location>
</feature>
<keyword evidence="6" id="KW-0560">Oxidoreductase</keyword>
<comment type="cofactor">
    <cofactor evidence="1">
        <name>FAD</name>
        <dbReference type="ChEBI" id="CHEBI:57692"/>
    </cofactor>
</comment>
<evidence type="ECO:0000256" key="4">
    <source>
        <dbReference type="ARBA" id="ARBA00022723"/>
    </source>
</evidence>
<dbReference type="PRINTS" id="PR00406">
    <property type="entry name" value="CYTB5RDTASE"/>
</dbReference>
<dbReference type="Pfam" id="PF00175">
    <property type="entry name" value="NAD_binding_1"/>
    <property type="match status" value="1"/>
</dbReference>
<dbReference type="SUPFAM" id="SSF52343">
    <property type="entry name" value="Ferredoxin reductase-like, C-terminal NADP-linked domain"/>
    <property type="match status" value="1"/>
</dbReference>
<dbReference type="InterPro" id="IPR012675">
    <property type="entry name" value="Beta-grasp_dom_sf"/>
</dbReference>
<evidence type="ECO:0000256" key="6">
    <source>
        <dbReference type="ARBA" id="ARBA00023002"/>
    </source>
</evidence>
<accession>A0ABV7U841</accession>
<dbReference type="InterPro" id="IPR017938">
    <property type="entry name" value="Riboflavin_synthase-like_b-brl"/>
</dbReference>
<dbReference type="InterPro" id="IPR006058">
    <property type="entry name" value="2Fe2S_fd_BS"/>
</dbReference>
<dbReference type="InterPro" id="IPR050415">
    <property type="entry name" value="MRET"/>
</dbReference>
<dbReference type="CDD" id="cd06215">
    <property type="entry name" value="FNR_iron_sulfur_binding_1"/>
    <property type="match status" value="1"/>
</dbReference>
<evidence type="ECO:0000313" key="15">
    <source>
        <dbReference type="Proteomes" id="UP001595539"/>
    </source>
</evidence>
<dbReference type="Gene3D" id="3.10.20.30">
    <property type="match status" value="1"/>
</dbReference>
<keyword evidence="2" id="KW-0285">Flavoprotein</keyword>
<dbReference type="InterPro" id="IPR001433">
    <property type="entry name" value="OxRdtase_FAD/NAD-bd"/>
</dbReference>
<feature type="domain" description="2Fe-2S ferredoxin-type" evidence="12">
    <location>
        <begin position="298"/>
        <end position="382"/>
    </location>
</feature>
<keyword evidence="7" id="KW-0408">Iron</keyword>
<dbReference type="CDD" id="cd00207">
    <property type="entry name" value="fer2"/>
    <property type="match status" value="1"/>
</dbReference>
<dbReference type="PANTHER" id="PTHR47354:SF6">
    <property type="entry name" value="NADH OXIDOREDUCTASE HCR"/>
    <property type="match status" value="1"/>
</dbReference>
<dbReference type="Pfam" id="PF00111">
    <property type="entry name" value="Fer2"/>
    <property type="match status" value="1"/>
</dbReference>
<reference evidence="15" key="1">
    <citation type="journal article" date="2019" name="Int. J. Syst. Evol. Microbiol.">
        <title>The Global Catalogue of Microorganisms (GCM) 10K type strain sequencing project: providing services to taxonomists for standard genome sequencing and annotation.</title>
        <authorList>
            <consortium name="The Broad Institute Genomics Platform"/>
            <consortium name="The Broad Institute Genome Sequencing Center for Infectious Disease"/>
            <person name="Wu L."/>
            <person name="Ma J."/>
        </authorList>
    </citation>
    <scope>NUCLEOTIDE SEQUENCE [LARGE SCALE GENOMIC DNA]</scope>
    <source>
        <strain evidence="15">KCTC 42473</strain>
    </source>
</reference>
<evidence type="ECO:0000313" key="14">
    <source>
        <dbReference type="EMBL" id="MFC3631239.1"/>
    </source>
</evidence>
<protein>
    <submittedName>
        <fullName evidence="14">2Fe-2S iron-sulfur cluster-binding protein</fullName>
    </submittedName>
</protein>
<evidence type="ECO:0000256" key="10">
    <source>
        <dbReference type="ARBA" id="ARBA00061434"/>
    </source>
</evidence>
<dbReference type="Gene3D" id="2.40.30.10">
    <property type="entry name" value="Translation factors"/>
    <property type="match status" value="1"/>
</dbReference>
<name>A0ABV7U841_9RHOB</name>
<comment type="caution">
    <text evidence="14">The sequence shown here is derived from an EMBL/GenBank/DDBJ whole genome shotgun (WGS) entry which is preliminary data.</text>
</comment>
<dbReference type="PANTHER" id="PTHR47354">
    <property type="entry name" value="NADH OXIDOREDUCTASE HCR"/>
    <property type="match status" value="1"/>
</dbReference>
<gene>
    <name evidence="14" type="ORF">ACFOM8_17525</name>
</gene>
<dbReference type="SUPFAM" id="SSF54292">
    <property type="entry name" value="2Fe-2S ferredoxin-like"/>
    <property type="match status" value="1"/>
</dbReference>
<dbReference type="PROSITE" id="PS00197">
    <property type="entry name" value="2FE2S_FER_1"/>
    <property type="match status" value="1"/>
</dbReference>
<evidence type="ECO:0000256" key="7">
    <source>
        <dbReference type="ARBA" id="ARBA00023004"/>
    </source>
</evidence>
<dbReference type="InterPro" id="IPR017927">
    <property type="entry name" value="FAD-bd_FR_type"/>
</dbReference>
<evidence type="ECO:0000256" key="3">
    <source>
        <dbReference type="ARBA" id="ARBA00022714"/>
    </source>
</evidence>
<sequence>MEQHLHGDWPTGRWDLECVDIEPETHDVKTFHFRVRGREGGADPLCLHRPGQFVTLRLRHGDKLVPRSYTVSSSPSRPMLMTLTIKRDPNGLVSRFMHDRLRVGDVLPISGPSGSFDLVSVKPRKSVVMLSGGSGVTPLMSMLRYIHDTRAGDFDVTFLHSARSPEDLIFRHELELIAARSNAKLGFVCQNGAEAGMDEGLLTRELLERHAPGILASTVLTCGPAPYMAAVKAILGEMGFDMSHYHEESFGDPAERINPEGASPESLTPDFVKPDKGEAPAPVPEDVPAEAAAPGGASEIHFTLTGKTVAYEPGQTILDVASSAGIAIPTNCQMGLCGTCKQKCLDGVVNMDDTEGLEPGEEELGFVLTCCGRPVGPVSIEL</sequence>
<dbReference type="InterPro" id="IPR001709">
    <property type="entry name" value="Flavoprot_Pyr_Nucl_cyt_Rdtase"/>
</dbReference>
<evidence type="ECO:0000256" key="9">
    <source>
        <dbReference type="ARBA" id="ARBA00034078"/>
    </source>
</evidence>
<dbReference type="PROSITE" id="PS51085">
    <property type="entry name" value="2FE2S_FER_2"/>
    <property type="match status" value="1"/>
</dbReference>
<dbReference type="SUPFAM" id="SSF63380">
    <property type="entry name" value="Riboflavin synthase domain-like"/>
    <property type="match status" value="1"/>
</dbReference>
<evidence type="ECO:0000256" key="11">
    <source>
        <dbReference type="SAM" id="MobiDB-lite"/>
    </source>
</evidence>
<evidence type="ECO:0000256" key="8">
    <source>
        <dbReference type="ARBA" id="ARBA00023014"/>
    </source>
</evidence>
<evidence type="ECO:0000256" key="2">
    <source>
        <dbReference type="ARBA" id="ARBA00022630"/>
    </source>
</evidence>
<dbReference type="RefSeq" id="WP_377763434.1">
    <property type="nucleotide sequence ID" value="NZ_JBHRXY010000023.1"/>
</dbReference>
<dbReference type="PROSITE" id="PS51384">
    <property type="entry name" value="FAD_FR"/>
    <property type="match status" value="1"/>
</dbReference>
<proteinExistence type="inferred from homology"/>
<keyword evidence="3" id="KW-0001">2Fe-2S</keyword>
<comment type="similarity">
    <text evidence="10">In the N-terminal section; belongs to the FAD-binding oxidoreductase type 6 family.</text>
</comment>
<organism evidence="14 15">
    <name type="scientific">Paracoccus angustae</name>
    <dbReference type="NCBI Taxonomy" id="1671480"/>
    <lineage>
        <taxon>Bacteria</taxon>
        <taxon>Pseudomonadati</taxon>
        <taxon>Pseudomonadota</taxon>
        <taxon>Alphaproteobacteria</taxon>
        <taxon>Rhodobacterales</taxon>
        <taxon>Paracoccaceae</taxon>
        <taxon>Paracoccus</taxon>
    </lineage>
</organism>
<dbReference type="Pfam" id="PF00970">
    <property type="entry name" value="FAD_binding_6"/>
    <property type="match status" value="1"/>
</dbReference>
<keyword evidence="15" id="KW-1185">Reference proteome</keyword>
<evidence type="ECO:0000259" key="13">
    <source>
        <dbReference type="PROSITE" id="PS51384"/>
    </source>
</evidence>
<dbReference type="InterPro" id="IPR008333">
    <property type="entry name" value="Cbr1-like_FAD-bd_dom"/>
</dbReference>
<dbReference type="Gene3D" id="3.40.50.80">
    <property type="entry name" value="Nucleotide-binding domain of ferredoxin-NADP reductase (FNR) module"/>
    <property type="match status" value="1"/>
</dbReference>
<evidence type="ECO:0000256" key="1">
    <source>
        <dbReference type="ARBA" id="ARBA00001974"/>
    </source>
</evidence>
<dbReference type="EMBL" id="JBHRXY010000023">
    <property type="protein sequence ID" value="MFC3631239.1"/>
    <property type="molecule type" value="Genomic_DNA"/>
</dbReference>
<keyword evidence="8" id="KW-0411">Iron-sulfur</keyword>
<dbReference type="InterPro" id="IPR039261">
    <property type="entry name" value="FNR_nucleotide-bd"/>
</dbReference>
<dbReference type="InterPro" id="IPR001041">
    <property type="entry name" value="2Fe-2S_ferredoxin-type"/>
</dbReference>
<dbReference type="Proteomes" id="UP001595539">
    <property type="component" value="Unassembled WGS sequence"/>
</dbReference>
<dbReference type="PRINTS" id="PR00371">
    <property type="entry name" value="FPNCR"/>
</dbReference>
<evidence type="ECO:0000256" key="5">
    <source>
        <dbReference type="ARBA" id="ARBA00022827"/>
    </source>
</evidence>
<keyword evidence="5" id="KW-0274">FAD</keyword>
<evidence type="ECO:0000259" key="12">
    <source>
        <dbReference type="PROSITE" id="PS51085"/>
    </source>
</evidence>